<name>A0A1Z4BXR2_9GAMM</name>
<reference evidence="2 4" key="2">
    <citation type="submission" date="2017-11" db="EMBL/GenBank/DDBJ databases">
        <title>Draft Genome Sequence of Methylobacter psychrotolerans Sph1T, an Obligate Methanotroph from Low-Temperature Environments.</title>
        <authorList>
            <person name="Oshkin I.Y."/>
            <person name="Miroshnikov K."/>
            <person name="Belova S.E."/>
            <person name="Korzhenkov A."/>
            <person name="Toshchakov S.V."/>
            <person name="Dedysh S.N."/>
        </authorList>
    </citation>
    <scope>NUCLEOTIDE SEQUENCE [LARGE SCALE GENOMIC DNA]</scope>
    <source>
        <strain evidence="2 4">Sph1</strain>
    </source>
</reference>
<reference evidence="1 3" key="1">
    <citation type="submission" date="2017-06" db="EMBL/GenBank/DDBJ databases">
        <title>Genome Sequencing of the methanotroph Methylovulum psychrotolerants str. HV10-M2 isolated from a high-altitude environment.</title>
        <authorList>
            <person name="Mateos-Rivera A."/>
        </authorList>
    </citation>
    <scope>NUCLEOTIDE SEQUENCE [LARGE SCALE GENOMIC DNA]</scope>
    <source>
        <strain evidence="1 3">HV10_M2</strain>
    </source>
</reference>
<dbReference type="EMBL" id="CP022129">
    <property type="protein sequence ID" value="ASF46086.1"/>
    <property type="molecule type" value="Genomic_DNA"/>
</dbReference>
<sequence length="149" mass="16512">MVDFIAAFNKGLDAAQIAEKNKREINSVFDELNKQLANATKGNVNIQIRECEKAPDFNPLGGSRIDFRNIKYQAICAINPLFPFPVSPTKEIATWSQDRTGYPCKISFGTKEHYCEDKVALENALALMLQDPIVGENLAELMAMSKASA</sequence>
<dbReference type="Proteomes" id="UP000197019">
    <property type="component" value="Chromosome"/>
</dbReference>
<proteinExistence type="predicted"/>
<dbReference type="AlphaFoldDB" id="A0A1Z4BXR2"/>
<accession>A0A1Z4BXR2</accession>
<evidence type="ECO:0000313" key="4">
    <source>
        <dbReference type="Proteomes" id="UP000237423"/>
    </source>
</evidence>
<evidence type="ECO:0000313" key="1">
    <source>
        <dbReference type="EMBL" id="ASF46086.1"/>
    </source>
</evidence>
<keyword evidence="3" id="KW-1185">Reference proteome</keyword>
<dbReference type="RefSeq" id="WP_088618960.1">
    <property type="nucleotide sequence ID" value="NZ_CP022129.1"/>
</dbReference>
<dbReference type="KEGG" id="mpsy:CEK71_08325"/>
<gene>
    <name evidence="2" type="ORF">AADEFJLK_02049</name>
    <name evidence="1" type="ORF">CEK71_08325</name>
</gene>
<dbReference type="OrthoDB" id="7069103at2"/>
<protein>
    <submittedName>
        <fullName evidence="1">Uncharacterized protein</fullName>
    </submittedName>
</protein>
<organism evidence="1 3">
    <name type="scientific">Methylovulum psychrotolerans</name>
    <dbReference type="NCBI Taxonomy" id="1704499"/>
    <lineage>
        <taxon>Bacteria</taxon>
        <taxon>Pseudomonadati</taxon>
        <taxon>Pseudomonadota</taxon>
        <taxon>Gammaproteobacteria</taxon>
        <taxon>Methylococcales</taxon>
        <taxon>Methylococcaceae</taxon>
        <taxon>Methylovulum</taxon>
    </lineage>
</organism>
<evidence type="ECO:0000313" key="2">
    <source>
        <dbReference type="EMBL" id="POZ51832.1"/>
    </source>
</evidence>
<evidence type="ECO:0000313" key="3">
    <source>
        <dbReference type="Proteomes" id="UP000197019"/>
    </source>
</evidence>
<dbReference type="Proteomes" id="UP000237423">
    <property type="component" value="Unassembled WGS sequence"/>
</dbReference>
<dbReference type="EMBL" id="PGFZ01000004">
    <property type="protein sequence ID" value="POZ51832.1"/>
    <property type="molecule type" value="Genomic_DNA"/>
</dbReference>